<reference evidence="7 8" key="1">
    <citation type="journal article" date="2014" name="PLoS ONE">
        <title>The first complete genome sequence of the class fimbriimonadia in the phylum armatimonadetes.</title>
        <authorList>
            <person name="Hu Z.Y."/>
            <person name="Wang Y.Z."/>
            <person name="Im W.T."/>
            <person name="Wang S.Y."/>
            <person name="Zhao G.P."/>
            <person name="Zheng H.J."/>
            <person name="Quan Z.X."/>
        </authorList>
    </citation>
    <scope>NUCLEOTIDE SEQUENCE [LARGE SCALE GENOMIC DNA]</scope>
    <source>
        <strain evidence="7">Gsoil 348</strain>
    </source>
</reference>
<dbReference type="InterPro" id="IPR008949">
    <property type="entry name" value="Isoprenoid_synthase_dom_sf"/>
</dbReference>
<dbReference type="GO" id="GO:0004659">
    <property type="term" value="F:prenyltransferase activity"/>
    <property type="evidence" value="ECO:0007669"/>
    <property type="project" value="InterPro"/>
</dbReference>
<dbReference type="STRING" id="661478.OP10G_1872"/>
<dbReference type="GO" id="GO:0046872">
    <property type="term" value="F:metal ion binding"/>
    <property type="evidence" value="ECO:0007669"/>
    <property type="project" value="UniProtKB-KW"/>
</dbReference>
<dbReference type="GO" id="GO:0008299">
    <property type="term" value="P:isoprenoid biosynthetic process"/>
    <property type="evidence" value="ECO:0007669"/>
    <property type="project" value="InterPro"/>
</dbReference>
<dbReference type="PROSITE" id="PS00444">
    <property type="entry name" value="POLYPRENYL_SYNTHASE_2"/>
    <property type="match status" value="1"/>
</dbReference>
<comment type="similarity">
    <text evidence="2 6">Belongs to the FPP/GGPP synthase family.</text>
</comment>
<dbReference type="RefSeq" id="WP_025226171.1">
    <property type="nucleotide sequence ID" value="NZ_CP007139.1"/>
</dbReference>
<evidence type="ECO:0000256" key="5">
    <source>
        <dbReference type="ARBA" id="ARBA00022842"/>
    </source>
</evidence>
<name>A0A068NR51_FIMGI</name>
<dbReference type="PROSITE" id="PS00723">
    <property type="entry name" value="POLYPRENYL_SYNTHASE_1"/>
    <property type="match status" value="1"/>
</dbReference>
<accession>A0A068NR51</accession>
<dbReference type="PANTHER" id="PTHR12001:SF69">
    <property type="entry name" value="ALL TRANS-POLYPRENYL-DIPHOSPHATE SYNTHASE PDSS1"/>
    <property type="match status" value="1"/>
</dbReference>
<evidence type="ECO:0000313" key="8">
    <source>
        <dbReference type="Proteomes" id="UP000027982"/>
    </source>
</evidence>
<dbReference type="CDD" id="cd00685">
    <property type="entry name" value="Trans_IPPS_HT"/>
    <property type="match status" value="1"/>
</dbReference>
<dbReference type="Gene3D" id="1.10.600.10">
    <property type="entry name" value="Farnesyl Diphosphate Synthase"/>
    <property type="match status" value="1"/>
</dbReference>
<evidence type="ECO:0000256" key="4">
    <source>
        <dbReference type="ARBA" id="ARBA00022723"/>
    </source>
</evidence>
<keyword evidence="3 6" id="KW-0808">Transferase</keyword>
<dbReference type="OrthoDB" id="9805316at2"/>
<organism evidence="7 8">
    <name type="scientific">Fimbriimonas ginsengisoli Gsoil 348</name>
    <dbReference type="NCBI Taxonomy" id="661478"/>
    <lineage>
        <taxon>Bacteria</taxon>
        <taxon>Bacillati</taxon>
        <taxon>Armatimonadota</taxon>
        <taxon>Fimbriimonadia</taxon>
        <taxon>Fimbriimonadales</taxon>
        <taxon>Fimbriimonadaceae</taxon>
        <taxon>Fimbriimonas</taxon>
    </lineage>
</organism>
<sequence length="337" mass="37127">MIAPALKVLSQGRINQDLLTQISDEVAFVEEELQLQVRSKVELIEQVGQLTLLAGGKRLRPAFVSLAAKATGLPFDVERTRLLGASLEMIHMATLIHDDVIDHASTRRGRPTASAEYGNTAAILAGDALLARAMLILSRDGDVDLVRVVAESVAEIAQGEVRELEVRGDFDLDEATHLEILRMKTASFIECCCEVGAMVAGATRETCLALRAYGHHVGMAFQIADDLLDYRGDRSKTGKPRAADFREGQATLPLIYLRDRLSSEEAAVVRQGFGNNPSEDEIRLLTEWMEQRGAFERAEKIAREHTARATAAIDHLPATVSRELLETVAEYVVRRDR</sequence>
<evidence type="ECO:0000256" key="6">
    <source>
        <dbReference type="RuleBase" id="RU004466"/>
    </source>
</evidence>
<proteinExistence type="inferred from homology"/>
<dbReference type="eggNOG" id="COG0142">
    <property type="taxonomic scope" value="Bacteria"/>
</dbReference>
<dbReference type="KEGG" id="fgi:OP10G_1872"/>
<dbReference type="SFLD" id="SFLDS00005">
    <property type="entry name" value="Isoprenoid_Synthase_Type_I"/>
    <property type="match status" value="1"/>
</dbReference>
<evidence type="ECO:0000313" key="7">
    <source>
        <dbReference type="EMBL" id="AIE85240.1"/>
    </source>
</evidence>
<gene>
    <name evidence="7" type="ORF">OP10G_1872</name>
</gene>
<dbReference type="HOGENOM" id="CLU_014015_2_0_0"/>
<protein>
    <submittedName>
        <fullName evidence="7">Polyprenyl synthetase</fullName>
    </submittedName>
</protein>
<dbReference type="AlphaFoldDB" id="A0A068NR51"/>
<comment type="cofactor">
    <cofactor evidence="1">
        <name>Mg(2+)</name>
        <dbReference type="ChEBI" id="CHEBI:18420"/>
    </cofactor>
</comment>
<dbReference type="Proteomes" id="UP000027982">
    <property type="component" value="Chromosome"/>
</dbReference>
<dbReference type="PANTHER" id="PTHR12001">
    <property type="entry name" value="GERANYLGERANYL PYROPHOSPHATE SYNTHASE"/>
    <property type="match status" value="1"/>
</dbReference>
<keyword evidence="8" id="KW-1185">Reference proteome</keyword>
<dbReference type="SFLD" id="SFLDG01017">
    <property type="entry name" value="Polyprenyl_Transferase_Like"/>
    <property type="match status" value="1"/>
</dbReference>
<keyword evidence="4" id="KW-0479">Metal-binding</keyword>
<evidence type="ECO:0000256" key="3">
    <source>
        <dbReference type="ARBA" id="ARBA00022679"/>
    </source>
</evidence>
<evidence type="ECO:0000256" key="1">
    <source>
        <dbReference type="ARBA" id="ARBA00001946"/>
    </source>
</evidence>
<dbReference type="Pfam" id="PF00348">
    <property type="entry name" value="polyprenyl_synt"/>
    <property type="match status" value="1"/>
</dbReference>
<dbReference type="SUPFAM" id="SSF48576">
    <property type="entry name" value="Terpenoid synthases"/>
    <property type="match status" value="1"/>
</dbReference>
<dbReference type="EMBL" id="CP007139">
    <property type="protein sequence ID" value="AIE85240.1"/>
    <property type="molecule type" value="Genomic_DNA"/>
</dbReference>
<keyword evidence="5" id="KW-0460">Magnesium</keyword>
<evidence type="ECO:0000256" key="2">
    <source>
        <dbReference type="ARBA" id="ARBA00006706"/>
    </source>
</evidence>
<dbReference type="InterPro" id="IPR033749">
    <property type="entry name" value="Polyprenyl_synt_CS"/>
</dbReference>
<dbReference type="InterPro" id="IPR000092">
    <property type="entry name" value="Polyprenyl_synt"/>
</dbReference>